<dbReference type="Gene3D" id="2.170.130.10">
    <property type="entry name" value="TonB-dependent receptor, plug domain"/>
    <property type="match status" value="1"/>
</dbReference>
<keyword evidence="5 7" id="KW-0472">Membrane</keyword>
<dbReference type="SUPFAM" id="SSF56935">
    <property type="entry name" value="Porins"/>
    <property type="match status" value="1"/>
</dbReference>
<reference evidence="9 10" key="1">
    <citation type="submission" date="2018-08" db="EMBL/GenBank/DDBJ databases">
        <title>A genome reference for cultivated species of the human gut microbiota.</title>
        <authorList>
            <person name="Zou Y."/>
            <person name="Xue W."/>
            <person name="Luo G."/>
        </authorList>
    </citation>
    <scope>NUCLEOTIDE SEQUENCE [LARGE SCALE GENOMIC DNA]</scope>
    <source>
        <strain evidence="9 10">AF14-49</strain>
    </source>
</reference>
<dbReference type="AlphaFoldDB" id="A0A412X713"/>
<evidence type="ECO:0000313" key="10">
    <source>
        <dbReference type="Proteomes" id="UP000283589"/>
    </source>
</evidence>
<comment type="caution">
    <text evidence="9">The sequence shown here is derived from an EMBL/GenBank/DDBJ whole genome shotgun (WGS) entry which is preliminary data.</text>
</comment>
<dbReference type="Gene3D" id="2.40.170.20">
    <property type="entry name" value="TonB-dependent receptor, beta-barrel domain"/>
    <property type="match status" value="1"/>
</dbReference>
<dbReference type="SUPFAM" id="SSF49464">
    <property type="entry name" value="Carboxypeptidase regulatory domain-like"/>
    <property type="match status" value="1"/>
</dbReference>
<dbReference type="Gene3D" id="2.60.40.1120">
    <property type="entry name" value="Carboxypeptidase-like, regulatory domain"/>
    <property type="match status" value="1"/>
</dbReference>
<dbReference type="Pfam" id="PF13715">
    <property type="entry name" value="CarbopepD_reg_2"/>
    <property type="match status" value="1"/>
</dbReference>
<accession>A0A412X713</accession>
<dbReference type="NCBIfam" id="TIGR04057">
    <property type="entry name" value="SusC_RagA_signa"/>
    <property type="match status" value="1"/>
</dbReference>
<dbReference type="InterPro" id="IPR023997">
    <property type="entry name" value="TonB-dep_OMP_SusC/RagA_CS"/>
</dbReference>
<evidence type="ECO:0000256" key="1">
    <source>
        <dbReference type="ARBA" id="ARBA00004571"/>
    </source>
</evidence>
<keyword evidence="6 7" id="KW-0998">Cell outer membrane</keyword>
<dbReference type="GO" id="GO:0009279">
    <property type="term" value="C:cell outer membrane"/>
    <property type="evidence" value="ECO:0007669"/>
    <property type="project" value="UniProtKB-SubCell"/>
</dbReference>
<dbReference type="NCBIfam" id="TIGR04056">
    <property type="entry name" value="OMP_RagA_SusC"/>
    <property type="match status" value="1"/>
</dbReference>
<evidence type="ECO:0000256" key="7">
    <source>
        <dbReference type="PROSITE-ProRule" id="PRU01360"/>
    </source>
</evidence>
<evidence type="ECO:0000256" key="2">
    <source>
        <dbReference type="ARBA" id="ARBA00022448"/>
    </source>
</evidence>
<sequence length="1216" mass="137550">MVMDARKFILLIIFVVLLGTSREILAQKISIHMNNATLEEVLKKIKKKTKYDMMYQMKDVKEIDNRQSVHFDETELQEVLAFCLQGLPLDFYIYNQTIIITKKNTIPIPTMRTIKGVIQDENGITLPSATILVKGSNRGTISDKNGQFSIRIPEGENTILITSYVGKKTCHTTVTQEDSYTITLPTDVSEVEDVIVNGYQIIAKNEMTGATSTVNAQDIRTPGATSLEAAFQGALNGLDIMIPSGNIGATGRMKVRGTSTIIGNPEPLIVVDGIIRENIWPFDRNTLYDLLNENDLSNSARSSIMGNNLSGINVDDIASITLLKDVSATAIYGIRASNGVLVITTKQGRPHQPSVRFRSDITFSPVPSYRNAKVMNSAQRVKLSQEMIEAGIPLPRFPEEIGYEAAYSKMINKEISYAEFNEEITRLEKTNTNWFKALGRTAISQNYHVSFNSGKDGMAYYSSFGYRKENSAYVGNNRETFTGMLNFNYNSSPKFKIVVNLSGYHITTSGYYTGINPEQYALTTSRTITSDQFYTKGKATTLSYRKNGTYKSVRNSVHFNMLHELQHTGNDNKTSEVNLNAQLTWNLLPYLNITFTPAYSQGTNDSQLWADAQSWNVAQLRGSDYNATLPEEIQRLMEYISPLPTGGILDYTRNTRRSLTVKGQINFRKTWGEEIFHSVTATLGIETRKNKYDGKQGVEWGYVKGERNSLLHDYRSPADKFQQMQEQFPGITLVESSDRPSSKHDMTLVDRIENTFSEYGTIGYTYDGRYTICINVRNDASNRFGEHTNNRFYPVWSTGIRWDIHQEKWFPNKSWLNATILRISHGKQGNVVANVSPQALVSHVPSDPITNENYLQLEQLPNPDLKWEKTLSWNIGLDLSLLENNLEISFDYYKKETSDIVVEKEIPIENGFRKMYINSGAINSEGYELQIKFTPFSTRNWSWNINFTAAYMKDILKRSYTDEPSIEHFTNGNAALDGFSVSGFWSIPFIGLSPKNGAPLFAIMDQIGGEMQKVSGSLLDYLVYNGDSEPRISGGISTTIRYKRFSLNTMFNYQLGHYKRLNPFITSSNNGMLSIPNADVNASTELLSRWQQPGDERRTNIPALSVQDEDVSQYLPDNSLSQGNYNAVYRYSLYNQSTERTVSANHLRCNRISLNYQTKIPRVAEINLGITVTNPFIIKDRRLGDQDPEVMTMNADSYTPTMKRQKNYSISAEFIF</sequence>
<dbReference type="InterPro" id="IPR008969">
    <property type="entry name" value="CarboxyPept-like_regulatory"/>
</dbReference>
<proteinExistence type="inferred from homology"/>
<dbReference type="InterPro" id="IPR036942">
    <property type="entry name" value="Beta-barrel_TonB_sf"/>
</dbReference>
<dbReference type="Pfam" id="PF07715">
    <property type="entry name" value="Plug"/>
    <property type="match status" value="1"/>
</dbReference>
<dbReference type="EMBL" id="QRZA01000001">
    <property type="protein sequence ID" value="RGV36766.1"/>
    <property type="molecule type" value="Genomic_DNA"/>
</dbReference>
<gene>
    <name evidence="9" type="ORF">DWW18_00815</name>
</gene>
<evidence type="ECO:0000313" key="9">
    <source>
        <dbReference type="EMBL" id="RGV36766.1"/>
    </source>
</evidence>
<feature type="domain" description="TonB-dependent receptor plug" evidence="8">
    <location>
        <begin position="204"/>
        <end position="340"/>
    </location>
</feature>
<dbReference type="InterPro" id="IPR039426">
    <property type="entry name" value="TonB-dep_rcpt-like"/>
</dbReference>
<dbReference type="PROSITE" id="PS52016">
    <property type="entry name" value="TONB_DEPENDENT_REC_3"/>
    <property type="match status" value="1"/>
</dbReference>
<organism evidence="9 10">
    <name type="scientific">Butyricimonas virosa</name>
    <dbReference type="NCBI Taxonomy" id="544645"/>
    <lineage>
        <taxon>Bacteria</taxon>
        <taxon>Pseudomonadati</taxon>
        <taxon>Bacteroidota</taxon>
        <taxon>Bacteroidia</taxon>
        <taxon>Bacteroidales</taxon>
        <taxon>Odoribacteraceae</taxon>
        <taxon>Butyricimonas</taxon>
    </lineage>
</organism>
<evidence type="ECO:0000256" key="4">
    <source>
        <dbReference type="ARBA" id="ARBA00022692"/>
    </source>
</evidence>
<dbReference type="STRING" id="1121130.GCA_000519105_03753"/>
<comment type="similarity">
    <text evidence="7">Belongs to the TonB-dependent receptor family.</text>
</comment>
<evidence type="ECO:0000259" key="8">
    <source>
        <dbReference type="Pfam" id="PF07715"/>
    </source>
</evidence>
<evidence type="ECO:0000256" key="6">
    <source>
        <dbReference type="ARBA" id="ARBA00023237"/>
    </source>
</evidence>
<dbReference type="Proteomes" id="UP000283589">
    <property type="component" value="Unassembled WGS sequence"/>
</dbReference>
<keyword evidence="2 7" id="KW-0813">Transport</keyword>
<keyword evidence="3 7" id="KW-1134">Transmembrane beta strand</keyword>
<dbReference type="InterPro" id="IPR023996">
    <property type="entry name" value="TonB-dep_OMP_SusC/RagA"/>
</dbReference>
<evidence type="ECO:0000256" key="5">
    <source>
        <dbReference type="ARBA" id="ARBA00023136"/>
    </source>
</evidence>
<protein>
    <submittedName>
        <fullName evidence="9">SusC/RagA family TonB-linked outer membrane protein</fullName>
    </submittedName>
</protein>
<dbReference type="InterPro" id="IPR037066">
    <property type="entry name" value="Plug_dom_sf"/>
</dbReference>
<keyword evidence="4 7" id="KW-0812">Transmembrane</keyword>
<name>A0A412X713_9BACT</name>
<dbReference type="InterPro" id="IPR012910">
    <property type="entry name" value="Plug_dom"/>
</dbReference>
<comment type="subcellular location">
    <subcellularLocation>
        <location evidence="1 7">Cell outer membrane</location>
        <topology evidence="1 7">Multi-pass membrane protein</topology>
    </subcellularLocation>
</comment>
<evidence type="ECO:0000256" key="3">
    <source>
        <dbReference type="ARBA" id="ARBA00022452"/>
    </source>
</evidence>